<dbReference type="Proteomes" id="UP000663720">
    <property type="component" value="Chromosome"/>
</dbReference>
<reference evidence="2" key="1">
    <citation type="journal article" date="2021" name="Microb. Physiol.">
        <title>Proteogenomic Insights into the Physiology of Marine, Sulfate-Reducing, Filamentous Desulfonema limicola and Desulfonema magnum.</title>
        <authorList>
            <person name="Schnaars V."/>
            <person name="Wohlbrand L."/>
            <person name="Scheve S."/>
            <person name="Hinrichs C."/>
            <person name="Reinhardt R."/>
            <person name="Rabus R."/>
        </authorList>
    </citation>
    <scope>NUCLEOTIDE SEQUENCE</scope>
    <source>
        <strain evidence="2">5ac10</strain>
    </source>
</reference>
<dbReference type="AlphaFoldDB" id="A0A975BEE7"/>
<dbReference type="KEGG" id="dli:dnl_62090"/>
<evidence type="ECO:0000313" key="3">
    <source>
        <dbReference type="Proteomes" id="UP000663720"/>
    </source>
</evidence>
<keyword evidence="3" id="KW-1185">Reference proteome</keyword>
<organism evidence="2 3">
    <name type="scientific">Desulfonema limicola</name>
    <dbReference type="NCBI Taxonomy" id="45656"/>
    <lineage>
        <taxon>Bacteria</taxon>
        <taxon>Pseudomonadati</taxon>
        <taxon>Thermodesulfobacteriota</taxon>
        <taxon>Desulfobacteria</taxon>
        <taxon>Desulfobacterales</taxon>
        <taxon>Desulfococcaceae</taxon>
        <taxon>Desulfonema</taxon>
    </lineage>
</organism>
<gene>
    <name evidence="2" type="ORF">dnl_62090</name>
</gene>
<evidence type="ECO:0000256" key="1">
    <source>
        <dbReference type="SAM" id="MobiDB-lite"/>
    </source>
</evidence>
<dbReference type="RefSeq" id="WP_207689590.1">
    <property type="nucleotide sequence ID" value="NZ_CP061799.1"/>
</dbReference>
<name>A0A975BEE7_9BACT</name>
<evidence type="ECO:0000313" key="2">
    <source>
        <dbReference type="EMBL" id="QTA83793.1"/>
    </source>
</evidence>
<accession>A0A975BEE7</accession>
<dbReference type="EMBL" id="CP061799">
    <property type="protein sequence ID" value="QTA83793.1"/>
    <property type="molecule type" value="Genomic_DNA"/>
</dbReference>
<feature type="region of interest" description="Disordered" evidence="1">
    <location>
        <begin position="160"/>
        <end position="187"/>
    </location>
</feature>
<sequence length="187" mass="21341">MLEQVSAIAFRGVEFLSEAFKETAIKSFKESSPLQSSMETIENTSLESLKAQNEIAAEKINAERIQQIEINREDGANREDLAHKELQYEFPEEEGYKIEREQYLRDKDGNIVKDPETGEARRIDFTVSKDGQVVKSIEVTSETAPKDAQMAKEYRIRDSGGNFIKDRDTGQLAEIPKDTQTEVRRYA</sequence>
<proteinExistence type="predicted"/>
<protein>
    <submittedName>
        <fullName evidence="2">Uncharacterized protein</fullName>
    </submittedName>
</protein>